<evidence type="ECO:0000256" key="3">
    <source>
        <dbReference type="ARBA" id="ARBA00022980"/>
    </source>
</evidence>
<dbReference type="GO" id="GO:0006412">
    <property type="term" value="P:translation"/>
    <property type="evidence" value="ECO:0007669"/>
    <property type="project" value="InterPro"/>
</dbReference>
<dbReference type="eggNOG" id="arCOG04208">
    <property type="taxonomic scope" value="Archaea"/>
</dbReference>
<protein>
    <recommendedName>
        <fullName evidence="5">50S ribosomal protein L37Ae</fullName>
    </recommendedName>
</protein>
<dbReference type="SUPFAM" id="SSF57829">
    <property type="entry name" value="Zn-binding ribosomal proteins"/>
    <property type="match status" value="1"/>
</dbReference>
<dbReference type="GO" id="GO:0005840">
    <property type="term" value="C:ribosome"/>
    <property type="evidence" value="ECO:0007669"/>
    <property type="project" value="UniProtKB-KW"/>
</dbReference>
<proteinExistence type="inferred from homology"/>
<keyword evidence="4" id="KW-0687">Ribonucleoprotein</keyword>
<evidence type="ECO:0000256" key="5">
    <source>
        <dbReference type="ARBA" id="ARBA00035383"/>
    </source>
</evidence>
<dbReference type="GO" id="GO:0003735">
    <property type="term" value="F:structural constituent of ribosome"/>
    <property type="evidence" value="ECO:0007669"/>
    <property type="project" value="InterPro"/>
</dbReference>
<comment type="similarity">
    <text evidence="1">Belongs to the eukaryotic ribosomal protein eL43 family.</text>
</comment>
<dbReference type="InterPro" id="IPR002674">
    <property type="entry name" value="Ribosomal_eL43"/>
</dbReference>
<dbReference type="AlphaFoldDB" id="U2YSS9"/>
<organism evidence="6 7">
    <name type="scientific">Halarchaeum acidiphilum MH1-52-1</name>
    <dbReference type="NCBI Taxonomy" id="1261545"/>
    <lineage>
        <taxon>Archaea</taxon>
        <taxon>Methanobacteriati</taxon>
        <taxon>Methanobacteriota</taxon>
        <taxon>Stenosarchaea group</taxon>
        <taxon>Halobacteria</taxon>
        <taxon>Halobacteriales</taxon>
        <taxon>Halobacteriaceae</taxon>
    </lineage>
</organism>
<evidence type="ECO:0000256" key="1">
    <source>
        <dbReference type="ARBA" id="ARBA00008672"/>
    </source>
</evidence>
<evidence type="ECO:0000313" key="7">
    <source>
        <dbReference type="Proteomes" id="UP000016986"/>
    </source>
</evidence>
<dbReference type="EMBL" id="BATA01000014">
    <property type="protein sequence ID" value="GAD52065.1"/>
    <property type="molecule type" value="Genomic_DNA"/>
</dbReference>
<dbReference type="InterPro" id="IPR011332">
    <property type="entry name" value="Ribosomal_zn-bd"/>
</dbReference>
<dbReference type="Proteomes" id="UP000016986">
    <property type="component" value="Unassembled WGS sequence"/>
</dbReference>
<dbReference type="InterPro" id="IPR011331">
    <property type="entry name" value="Ribosomal_eL37/eL43"/>
</dbReference>
<name>U2YSS9_9EURY</name>
<evidence type="ECO:0000256" key="4">
    <source>
        <dbReference type="ARBA" id="ARBA00023274"/>
    </source>
</evidence>
<accession>U2YSS9</accession>
<keyword evidence="3 6" id="KW-0689">Ribosomal protein</keyword>
<dbReference type="GO" id="GO:0003723">
    <property type="term" value="F:RNA binding"/>
    <property type="evidence" value="ECO:0007669"/>
    <property type="project" value="UniProtKB-KW"/>
</dbReference>
<dbReference type="GO" id="GO:1990904">
    <property type="term" value="C:ribonucleoprotein complex"/>
    <property type="evidence" value="ECO:0007669"/>
    <property type="project" value="UniProtKB-KW"/>
</dbReference>
<sequence>MDRKGTGIWQCGKCGYKFAGGAYRPSTPGGEAVTRSIRTALAEEESEA</sequence>
<evidence type="ECO:0000313" key="6">
    <source>
        <dbReference type="EMBL" id="GAD52065.1"/>
    </source>
</evidence>
<dbReference type="Gene3D" id="2.20.25.30">
    <property type="match status" value="1"/>
</dbReference>
<gene>
    <name evidence="6" type="ORF">MBEHAL_0825</name>
</gene>
<keyword evidence="7" id="KW-1185">Reference proteome</keyword>
<evidence type="ECO:0000256" key="2">
    <source>
        <dbReference type="ARBA" id="ARBA00022884"/>
    </source>
</evidence>
<comment type="caution">
    <text evidence="6">The sequence shown here is derived from an EMBL/GenBank/DDBJ whole genome shotgun (WGS) entry which is preliminary data.</text>
</comment>
<keyword evidence="2" id="KW-0694">RNA-binding</keyword>
<reference evidence="6 7" key="1">
    <citation type="submission" date="2013-09" db="EMBL/GenBank/DDBJ databases">
        <title>Whole genome sequencing of Halarchaeum acidiphilum strain MH1-52-1.</title>
        <authorList>
            <person name="Shimane Y."/>
            <person name="Minegishi H."/>
            <person name="Nishi S."/>
            <person name="Echigo A."/>
            <person name="Shuto A."/>
            <person name="Konishi M."/>
            <person name="Ito T."/>
            <person name="Ohkuma M."/>
            <person name="Ohta Y."/>
            <person name="Nagano Y."/>
            <person name="Tsubouchi T."/>
            <person name="Mori K."/>
            <person name="Usui K."/>
            <person name="Kamekura M."/>
            <person name="Usami R."/>
            <person name="Takaki Y."/>
            <person name="Hatada Y."/>
        </authorList>
    </citation>
    <scope>NUCLEOTIDE SEQUENCE [LARGE SCALE GENOMIC DNA]</scope>
    <source>
        <strain evidence="6 7">JCM 16109</strain>
    </source>
</reference>
<dbReference type="Pfam" id="PF01780">
    <property type="entry name" value="Ribosomal_L37ae"/>
    <property type="match status" value="1"/>
</dbReference>